<evidence type="ECO:0000256" key="1">
    <source>
        <dbReference type="SAM" id="Coils"/>
    </source>
</evidence>
<protein>
    <submittedName>
        <fullName evidence="3">Uncharacterized protein</fullName>
    </submittedName>
</protein>
<sequence length="951" mass="110174">MIPPTNFFRSTMMEGPSHASRTKTDSGRLPASGESAGNAGALEGHGIQSLALTREDSEDTTGDIDSDPRSERRSERNGVAQIERLTPPESKKLPVLTLAREEIETRIETAYSELITSIGVIQGDILEVAEEITDAADQEDVVANAYGEVREARQNYSELRDLLKVAPRDIRHAWLSRARECQSKLQRAIDDLNELEQMASLSFDDDDIARYELQRSQEGTATLTGNIQDPSEQIQPELSRVRDSKKIERDHNISIERNLEGTYRELRESLDLAVKNLKLINDSDNANFQHDLLLGVLDSVRVSRVLHHSVREQFSNLTGEKRRMWKPKVRAARETLQSVLANLRELEKTEDERMAHRTSPSKTVRFTGLEEAQAMSETFDKLLERQSHVEELSILLSDIEDALEDMGDCATDEREVWLEELDRGIQHAWTLYSHIAEKEVDERLRNELEGRLRDATNDFETLQTEGHRVESEFYERSIAQLHIKIQDEIQQMKFKAGLFRELPDRASRQRVMEEVEDICERVKVLYSRLPSQLRKLDRESRARWASRCKEDRVVLETTKSELREARTSSLELLISINEGHDRGHLHGSVTPEAVVTADTKERRNPGEAALPQVTRLHEELRRYTEALRVDVEALETSPASGGLEQADGRLDEALDLYSNLKLEIRQLPLEIRSRWVNDVLSLKKSLNTISDCYLRLKLRHNSTEGLDGQASKPSQVEIDEMFQRERKAFCEGELDFPLDQLNDDLRHLIVSISRYFMLILEVNSVDLKLGIRDDLGERLEQTRLVYDIFRNKVRNLDDREYGEWEERAKRHQSELKKHLKKFRSVDSDLDSLDRFGKYLESTTNDRVEYRDLDLEAVLNHQRREVEMILQLSDTVYKKEEVIRMYSKVLRTSILLDQTLDTLRTMPFKDREIWFPRIQYQQRRVAAHYKLVITNLGTPLRNFEPRDLSFLQ</sequence>
<accession>A0A7S1TGC9</accession>
<proteinExistence type="predicted"/>
<feature type="coiled-coil region" evidence="1">
    <location>
        <begin position="438"/>
        <end position="465"/>
    </location>
</feature>
<feature type="coiled-coil region" evidence="1">
    <location>
        <begin position="142"/>
        <end position="198"/>
    </location>
</feature>
<feature type="region of interest" description="Disordered" evidence="2">
    <location>
        <begin position="1"/>
        <end position="87"/>
    </location>
</feature>
<dbReference type="AlphaFoldDB" id="A0A7S1TGC9"/>
<keyword evidence="1" id="KW-0175">Coiled coil</keyword>
<gene>
    <name evidence="3" type="ORF">CCAE0312_LOCUS7582</name>
</gene>
<feature type="compositionally biased region" description="Acidic residues" evidence="2">
    <location>
        <begin position="56"/>
        <end position="65"/>
    </location>
</feature>
<evidence type="ECO:0000313" key="3">
    <source>
        <dbReference type="EMBL" id="CAD9235491.1"/>
    </source>
</evidence>
<dbReference type="EMBL" id="HBGH01013484">
    <property type="protein sequence ID" value="CAD9235491.1"/>
    <property type="molecule type" value="Transcribed_RNA"/>
</dbReference>
<reference evidence="3" key="1">
    <citation type="submission" date="2021-01" db="EMBL/GenBank/DDBJ databases">
        <authorList>
            <person name="Corre E."/>
            <person name="Pelletier E."/>
            <person name="Niang G."/>
            <person name="Scheremetjew M."/>
            <person name="Finn R."/>
            <person name="Kale V."/>
            <person name="Holt S."/>
            <person name="Cochrane G."/>
            <person name="Meng A."/>
            <person name="Brown T."/>
            <person name="Cohen L."/>
        </authorList>
    </citation>
    <scope>NUCLEOTIDE SEQUENCE</scope>
    <source>
        <strain evidence="3">SAG 36.94</strain>
    </source>
</reference>
<organism evidence="3">
    <name type="scientific">Compsopogon caeruleus</name>
    <dbReference type="NCBI Taxonomy" id="31354"/>
    <lineage>
        <taxon>Eukaryota</taxon>
        <taxon>Rhodophyta</taxon>
        <taxon>Compsopogonophyceae</taxon>
        <taxon>Compsopogonales</taxon>
        <taxon>Compsopogonaceae</taxon>
        <taxon>Compsopogon</taxon>
    </lineage>
</organism>
<evidence type="ECO:0000256" key="2">
    <source>
        <dbReference type="SAM" id="MobiDB-lite"/>
    </source>
</evidence>
<feature type="compositionally biased region" description="Basic and acidic residues" evidence="2">
    <location>
        <begin position="66"/>
        <end position="76"/>
    </location>
</feature>
<name>A0A7S1TGC9_9RHOD</name>